<dbReference type="EMBL" id="JAUEPN010000007">
    <property type="protein sequence ID" value="KAK3292688.1"/>
    <property type="molecule type" value="Genomic_DNA"/>
</dbReference>
<sequence>MGADRVAGNVRDTARLFHDYALLYSRLEPGRPILLKASPYRFHPSWLAFERHVDRLNITLEPRGMFRPEVAYLIFPGPYWRSPYWVNVLGKHDWPCEKASVRETTL</sequence>
<dbReference type="RefSeq" id="XP_062656202.1">
    <property type="nucleotide sequence ID" value="XM_062806133.1"/>
</dbReference>
<evidence type="ECO:0000313" key="2">
    <source>
        <dbReference type="Proteomes" id="UP001278766"/>
    </source>
</evidence>
<dbReference type="Proteomes" id="UP001278766">
    <property type="component" value="Unassembled WGS sequence"/>
</dbReference>
<dbReference type="AlphaFoldDB" id="A0AAE0H9Y2"/>
<keyword evidence="2" id="KW-1185">Reference proteome</keyword>
<gene>
    <name evidence="1" type="ORF">B0H64DRAFT_435388</name>
</gene>
<proteinExistence type="predicted"/>
<evidence type="ECO:0000313" key="1">
    <source>
        <dbReference type="EMBL" id="KAK3292688.1"/>
    </source>
</evidence>
<comment type="caution">
    <text evidence="1">The sequence shown here is derived from an EMBL/GenBank/DDBJ whole genome shotgun (WGS) entry which is preliminary data.</text>
</comment>
<name>A0AAE0H9Y2_9PEZI</name>
<reference evidence="1" key="1">
    <citation type="journal article" date="2023" name="Mol. Phylogenet. Evol.">
        <title>Genome-scale phylogeny and comparative genomics of the fungal order Sordariales.</title>
        <authorList>
            <person name="Hensen N."/>
            <person name="Bonometti L."/>
            <person name="Westerberg I."/>
            <person name="Brannstrom I.O."/>
            <person name="Guillou S."/>
            <person name="Cros-Aarteil S."/>
            <person name="Calhoun S."/>
            <person name="Haridas S."/>
            <person name="Kuo A."/>
            <person name="Mondo S."/>
            <person name="Pangilinan J."/>
            <person name="Riley R."/>
            <person name="LaButti K."/>
            <person name="Andreopoulos B."/>
            <person name="Lipzen A."/>
            <person name="Chen C."/>
            <person name="Yan M."/>
            <person name="Daum C."/>
            <person name="Ng V."/>
            <person name="Clum A."/>
            <person name="Steindorff A."/>
            <person name="Ohm R.A."/>
            <person name="Martin F."/>
            <person name="Silar P."/>
            <person name="Natvig D.O."/>
            <person name="Lalanne C."/>
            <person name="Gautier V."/>
            <person name="Ament-Velasquez S.L."/>
            <person name="Kruys A."/>
            <person name="Hutchinson M.I."/>
            <person name="Powell A.J."/>
            <person name="Barry K."/>
            <person name="Miller A.N."/>
            <person name="Grigoriev I.V."/>
            <person name="Debuchy R."/>
            <person name="Gladieux P."/>
            <person name="Hiltunen Thoren M."/>
            <person name="Johannesson H."/>
        </authorList>
    </citation>
    <scope>NUCLEOTIDE SEQUENCE</scope>
    <source>
        <strain evidence="1">CBS 168.71</strain>
    </source>
</reference>
<protein>
    <submittedName>
        <fullName evidence="1">Uncharacterized protein</fullName>
    </submittedName>
</protein>
<accession>A0AAE0H9Y2</accession>
<dbReference type="GeneID" id="87843081"/>
<organism evidence="1 2">
    <name type="scientific">Chaetomium fimeti</name>
    <dbReference type="NCBI Taxonomy" id="1854472"/>
    <lineage>
        <taxon>Eukaryota</taxon>
        <taxon>Fungi</taxon>
        <taxon>Dikarya</taxon>
        <taxon>Ascomycota</taxon>
        <taxon>Pezizomycotina</taxon>
        <taxon>Sordariomycetes</taxon>
        <taxon>Sordariomycetidae</taxon>
        <taxon>Sordariales</taxon>
        <taxon>Chaetomiaceae</taxon>
        <taxon>Chaetomium</taxon>
    </lineage>
</organism>
<reference evidence="1" key="2">
    <citation type="submission" date="2023-06" db="EMBL/GenBank/DDBJ databases">
        <authorList>
            <consortium name="Lawrence Berkeley National Laboratory"/>
            <person name="Haridas S."/>
            <person name="Hensen N."/>
            <person name="Bonometti L."/>
            <person name="Westerberg I."/>
            <person name="Brannstrom I.O."/>
            <person name="Guillou S."/>
            <person name="Cros-Aarteil S."/>
            <person name="Calhoun S."/>
            <person name="Kuo A."/>
            <person name="Mondo S."/>
            <person name="Pangilinan J."/>
            <person name="Riley R."/>
            <person name="Labutti K."/>
            <person name="Andreopoulos B."/>
            <person name="Lipzen A."/>
            <person name="Chen C."/>
            <person name="Yanf M."/>
            <person name="Daum C."/>
            <person name="Ng V."/>
            <person name="Clum A."/>
            <person name="Steindorff A."/>
            <person name="Ohm R."/>
            <person name="Martin F."/>
            <person name="Silar P."/>
            <person name="Natvig D."/>
            <person name="Lalanne C."/>
            <person name="Gautier V."/>
            <person name="Ament-Velasquez S.L."/>
            <person name="Kruys A."/>
            <person name="Hutchinson M.I."/>
            <person name="Powell A.J."/>
            <person name="Barry K."/>
            <person name="Miller A.N."/>
            <person name="Grigoriev I.V."/>
            <person name="Debuchy R."/>
            <person name="Gladieux P."/>
            <person name="Thoren M.H."/>
            <person name="Johannesson H."/>
        </authorList>
    </citation>
    <scope>NUCLEOTIDE SEQUENCE</scope>
    <source>
        <strain evidence="1">CBS 168.71</strain>
    </source>
</reference>